<evidence type="ECO:0000313" key="1">
    <source>
        <dbReference type="EMBL" id="KGR14850.1"/>
    </source>
</evidence>
<dbReference type="AlphaFoldDB" id="A0AB34PX07"/>
<name>A0AB34PX07_CANAX</name>
<proteinExistence type="predicted"/>
<dbReference type="GO" id="GO:0008081">
    <property type="term" value="F:phosphoric diester hydrolase activity"/>
    <property type="evidence" value="ECO:0007669"/>
    <property type="project" value="InterPro"/>
</dbReference>
<organism evidence="1 3">
    <name type="scientific">Candida albicans P78048</name>
    <dbReference type="NCBI Taxonomy" id="1094989"/>
    <lineage>
        <taxon>Eukaryota</taxon>
        <taxon>Fungi</taxon>
        <taxon>Dikarya</taxon>
        <taxon>Ascomycota</taxon>
        <taxon>Saccharomycotina</taxon>
        <taxon>Pichiomycetes</taxon>
        <taxon>Debaryomycetaceae</taxon>
        <taxon>Candida/Lodderomyces clade</taxon>
        <taxon>Candida</taxon>
    </lineage>
</organism>
<reference evidence="1 3" key="1">
    <citation type="submission" date="2013-12" db="EMBL/GenBank/DDBJ databases">
        <title>The Genome Sequence of Candida albicans P78048.</title>
        <authorList>
            <consortium name="The Broad Institute Genome Sequencing Platform"/>
            <consortium name="The Broad Institute Genome Sequencing Center for Infectious Disease"/>
            <person name="Cuomo C."/>
            <person name="Bennett R."/>
            <person name="Hirakawa M."/>
            <person name="Noverr M."/>
            <person name="Mitchell A."/>
            <person name="Young S.K."/>
            <person name="Zeng Q."/>
            <person name="Gargeya S."/>
            <person name="Fitzgerald M."/>
            <person name="Abouelleil A."/>
            <person name="Alvarado L."/>
            <person name="Berlin A.M."/>
            <person name="Chapman S.B."/>
            <person name="Dewar J."/>
            <person name="Goldberg J."/>
            <person name="Griggs A."/>
            <person name="Gujja S."/>
            <person name="Hansen M."/>
            <person name="Howarth C."/>
            <person name="Imamovic A."/>
            <person name="Larimer J."/>
            <person name="McCowan C."/>
            <person name="Murphy C."/>
            <person name="Pearson M."/>
            <person name="Priest M."/>
            <person name="Roberts A."/>
            <person name="Saif S."/>
            <person name="Shea T."/>
            <person name="Sykes S."/>
            <person name="Wortman J."/>
            <person name="Nusbaum C."/>
            <person name="Birren B."/>
        </authorList>
    </citation>
    <scope>NUCLEOTIDE SEQUENCE [LARGE SCALE GENOMIC DNA]</scope>
    <source>
        <strain evidence="1 3">P78048</strain>
    </source>
</reference>
<dbReference type="InterPro" id="IPR017946">
    <property type="entry name" value="PLC-like_Pdiesterase_TIM-brl"/>
</dbReference>
<dbReference type="SUPFAM" id="SSF51695">
    <property type="entry name" value="PLC-like phosphodiesterases"/>
    <property type="match status" value="1"/>
</dbReference>
<dbReference type="GO" id="GO:0006629">
    <property type="term" value="P:lipid metabolic process"/>
    <property type="evidence" value="ECO:0007669"/>
    <property type="project" value="InterPro"/>
</dbReference>
<feature type="non-terminal residue" evidence="1">
    <location>
        <position position="31"/>
    </location>
</feature>
<dbReference type="Proteomes" id="UP000030161">
    <property type="component" value="Unassembled WGS sequence"/>
</dbReference>
<evidence type="ECO:0000313" key="2">
    <source>
        <dbReference type="EMBL" id="KGR21959.1"/>
    </source>
</evidence>
<gene>
    <name evidence="2" type="ORF">MG3_00181</name>
    <name evidence="1" type="ORF">MG3_01721</name>
</gene>
<accession>A0AB34PX07</accession>
<evidence type="ECO:0008006" key="4">
    <source>
        <dbReference type="Google" id="ProtNLM"/>
    </source>
</evidence>
<dbReference type="EMBL" id="AJIX01000012">
    <property type="protein sequence ID" value="KGR14850.1"/>
    <property type="molecule type" value="Genomic_DNA"/>
</dbReference>
<comment type="caution">
    <text evidence="1">The sequence shown here is derived from an EMBL/GenBank/DDBJ whole genome shotgun (WGS) entry which is preliminary data.</text>
</comment>
<protein>
    <recommendedName>
        <fullName evidence="4">Phosphatidylinositol-specific phospholipase C X domain-containing protein</fullName>
    </recommendedName>
</protein>
<dbReference type="EMBL" id="AJIX01000002">
    <property type="protein sequence ID" value="KGR21959.1"/>
    <property type="molecule type" value="Genomic_DNA"/>
</dbReference>
<sequence>MVDYKTWLKDIDNNTRISKLSIPGTHNSAAC</sequence>
<dbReference type="Gene3D" id="3.20.20.190">
    <property type="entry name" value="Phosphatidylinositol (PI) phosphodiesterase"/>
    <property type="match status" value="1"/>
</dbReference>
<evidence type="ECO:0000313" key="3">
    <source>
        <dbReference type="Proteomes" id="UP000030161"/>
    </source>
</evidence>